<evidence type="ECO:0000313" key="3">
    <source>
        <dbReference type="Proteomes" id="UP000318413"/>
    </source>
</evidence>
<accession>A0A502CLM8</accession>
<dbReference type="InterPro" id="IPR022742">
    <property type="entry name" value="Hydrolase_4"/>
</dbReference>
<dbReference type="Proteomes" id="UP000318413">
    <property type="component" value="Unassembled WGS sequence"/>
</dbReference>
<organism evidence="2 3">
    <name type="scientific">Sphingomonas oligophenolica</name>
    <dbReference type="NCBI Taxonomy" id="301154"/>
    <lineage>
        <taxon>Bacteria</taxon>
        <taxon>Pseudomonadati</taxon>
        <taxon>Pseudomonadota</taxon>
        <taxon>Alphaproteobacteria</taxon>
        <taxon>Sphingomonadales</taxon>
        <taxon>Sphingomonadaceae</taxon>
        <taxon>Sphingomonas</taxon>
    </lineage>
</organism>
<keyword evidence="2" id="KW-0378">Hydrolase</keyword>
<dbReference type="SUPFAM" id="SSF53474">
    <property type="entry name" value="alpha/beta-Hydrolases"/>
    <property type="match status" value="1"/>
</dbReference>
<dbReference type="OrthoDB" id="9788260at2"/>
<name>A0A502CLM8_9SPHN</name>
<evidence type="ECO:0000313" key="2">
    <source>
        <dbReference type="EMBL" id="TPG13733.1"/>
    </source>
</evidence>
<dbReference type="EMBL" id="RCZK01000003">
    <property type="protein sequence ID" value="TPG13733.1"/>
    <property type="molecule type" value="Genomic_DNA"/>
</dbReference>
<proteinExistence type="predicted"/>
<feature type="domain" description="Serine aminopeptidase S33" evidence="1">
    <location>
        <begin position="39"/>
        <end position="294"/>
    </location>
</feature>
<evidence type="ECO:0000259" key="1">
    <source>
        <dbReference type="Pfam" id="PF12146"/>
    </source>
</evidence>
<dbReference type="Gene3D" id="3.40.50.1820">
    <property type="entry name" value="alpha/beta hydrolase"/>
    <property type="match status" value="1"/>
</dbReference>
<dbReference type="InterPro" id="IPR029058">
    <property type="entry name" value="AB_hydrolase_fold"/>
</dbReference>
<keyword evidence="3" id="KW-1185">Reference proteome</keyword>
<dbReference type="InterPro" id="IPR051044">
    <property type="entry name" value="MAG_DAG_Lipase"/>
</dbReference>
<sequence length="312" mass="34555">MTADPSLAVRRAIADDASFSTWRARDGWAHRRFDWPAATPRGRVLVLGGRGDIVEKYLEILGHLHAEGWSVTTFDWRGQGGSGRLSPNSRVGHAADFAIFVRDLADFWDEWTQQADGPAMLIAHSMGGHIALRALAERAIDPAAVVLVAPMVGIRSPIGAWAGAWLARIMARMGDPARAAWRVRPDQRSAGHRQRLLTHDVGRFEDEAWWYERKPDLLLGPPSWAWVAEAFRSGRALATDPRIATITVRILMLVPDADGLVDSRAAIRLAATLPDATLIRFGDEAAHELLRESDAVRDRVYAMIDSFLNRHA</sequence>
<reference evidence="2 3" key="1">
    <citation type="journal article" date="2019" name="Environ. Microbiol.">
        <title>Species interactions and distinct microbial communities in high Arctic permafrost affected cryosols are associated with the CH4 and CO2 gas fluxes.</title>
        <authorList>
            <person name="Altshuler I."/>
            <person name="Hamel J."/>
            <person name="Turney S."/>
            <person name="Magnuson E."/>
            <person name="Levesque R."/>
            <person name="Greer C."/>
            <person name="Whyte L.G."/>
        </authorList>
    </citation>
    <scope>NUCLEOTIDE SEQUENCE [LARGE SCALE GENOMIC DNA]</scope>
    <source>
        <strain evidence="2 3">S5.1</strain>
    </source>
</reference>
<comment type="caution">
    <text evidence="2">The sequence shown here is derived from an EMBL/GenBank/DDBJ whole genome shotgun (WGS) entry which is preliminary data.</text>
</comment>
<dbReference type="GO" id="GO:0016787">
    <property type="term" value="F:hydrolase activity"/>
    <property type="evidence" value="ECO:0007669"/>
    <property type="project" value="UniProtKB-KW"/>
</dbReference>
<protein>
    <submittedName>
        <fullName evidence="2">Alpha/beta hydrolase</fullName>
    </submittedName>
</protein>
<dbReference type="PANTHER" id="PTHR11614">
    <property type="entry name" value="PHOSPHOLIPASE-RELATED"/>
    <property type="match status" value="1"/>
</dbReference>
<gene>
    <name evidence="2" type="ORF">EAH84_04745</name>
</gene>
<dbReference type="AlphaFoldDB" id="A0A502CLM8"/>
<dbReference type="Pfam" id="PF12146">
    <property type="entry name" value="Hydrolase_4"/>
    <property type="match status" value="1"/>
</dbReference>